<sequence>MPTALASDVDSVSYDSASQTLTISGVGLDETPYEASYIRNAALDRAGYEAYTVQDSSLDRHTTAYVRQIEGAFAVAVATGGQFSYYMAGTNFGRTDAYTAPTTDQLSGGIVSYAGTYVGLLNIAGDGGDLLPVTPGTPGDVLPVQAAEITGQVLINADFADNRINGTIYDREITDYPTTIVETLRLKPTDIAEAGTFEGVTSVGLVPVGEYGGIFSGTDAVAVAGSIHVKDHIAIPDIEEYGIFVLGQCGGANSDPLCNQPVP</sequence>
<dbReference type="Gene3D" id="2.40.160.90">
    <property type="match status" value="1"/>
</dbReference>
<dbReference type="KEGG" id="ppso:QPJ95_10680"/>
<accession>A0A9Y2P8R5</accession>
<evidence type="ECO:0000313" key="1">
    <source>
        <dbReference type="EMBL" id="WIY27333.1"/>
    </source>
</evidence>
<dbReference type="SUPFAM" id="SSF56925">
    <property type="entry name" value="OMPA-like"/>
    <property type="match status" value="1"/>
</dbReference>
<reference evidence="1 2" key="1">
    <citation type="submission" date="2023-06" db="EMBL/GenBank/DDBJ databases">
        <title>Parasedimentitalea psychrophila sp. nov., a psychrophilic bacterium isolated from deep-sea sediment.</title>
        <authorList>
            <person name="Li A."/>
        </authorList>
    </citation>
    <scope>NUCLEOTIDE SEQUENCE [LARGE SCALE GENOMIC DNA]</scope>
    <source>
        <strain evidence="1 2">QS115</strain>
    </source>
</reference>
<dbReference type="AlphaFoldDB" id="A0A9Y2P8R5"/>
<dbReference type="InterPro" id="IPR011250">
    <property type="entry name" value="OMP/PagP_B-barrel"/>
</dbReference>
<organism evidence="1 2">
    <name type="scientific">Parasedimentitalea psychrophila</name>
    <dbReference type="NCBI Taxonomy" id="2997337"/>
    <lineage>
        <taxon>Bacteria</taxon>
        <taxon>Pseudomonadati</taxon>
        <taxon>Pseudomonadota</taxon>
        <taxon>Alphaproteobacteria</taxon>
        <taxon>Rhodobacterales</taxon>
        <taxon>Paracoccaceae</taxon>
        <taxon>Parasedimentitalea</taxon>
    </lineage>
</organism>
<name>A0A9Y2P8R5_9RHOB</name>
<evidence type="ECO:0000313" key="2">
    <source>
        <dbReference type="Proteomes" id="UP001238334"/>
    </source>
</evidence>
<proteinExistence type="predicted"/>
<protein>
    <submittedName>
        <fullName evidence="1">Thymidylate synthase</fullName>
    </submittedName>
</protein>
<dbReference type="EMBL" id="CP127247">
    <property type="protein sequence ID" value="WIY27333.1"/>
    <property type="molecule type" value="Genomic_DNA"/>
</dbReference>
<gene>
    <name evidence="1" type="ORF">QPJ95_10680</name>
</gene>
<keyword evidence="2" id="KW-1185">Reference proteome</keyword>
<dbReference type="RefSeq" id="WP_270921251.1">
    <property type="nucleotide sequence ID" value="NZ_CP127247.1"/>
</dbReference>
<dbReference type="Proteomes" id="UP001238334">
    <property type="component" value="Chromosome"/>
</dbReference>